<dbReference type="GO" id="GO:0005634">
    <property type="term" value="C:nucleus"/>
    <property type="evidence" value="ECO:0007669"/>
    <property type="project" value="InterPro"/>
</dbReference>
<feature type="compositionally biased region" description="Low complexity" evidence="3">
    <location>
        <begin position="45"/>
        <end position="56"/>
    </location>
</feature>
<protein>
    <submittedName>
        <fullName evidence="4">Nucleosome assembly protein 11</fullName>
    </submittedName>
</protein>
<dbReference type="Gene3D" id="3.30.1120.90">
    <property type="entry name" value="Nucleosome assembly protein"/>
    <property type="match status" value="1"/>
</dbReference>
<comment type="caution">
    <text evidence="4">The sequence shown here is derived from an EMBL/GenBank/DDBJ whole genome shotgun (WGS) entry which is preliminary data.</text>
</comment>
<evidence type="ECO:0000313" key="4">
    <source>
        <dbReference type="EMBL" id="GBG29656.1"/>
    </source>
</evidence>
<reference evidence="4 5" key="1">
    <citation type="submission" date="2017-12" db="EMBL/GenBank/DDBJ databases">
        <title>Sequencing, de novo assembly and annotation of complete genome of a new Thraustochytrid species, strain FCC1311.</title>
        <authorList>
            <person name="Sedici K."/>
            <person name="Godart F."/>
            <person name="Aiese Cigliano R."/>
            <person name="Sanseverino W."/>
            <person name="Barakat M."/>
            <person name="Ortet P."/>
            <person name="Marechal E."/>
            <person name="Cagnac O."/>
            <person name="Amato A."/>
        </authorList>
    </citation>
    <scope>NUCLEOTIDE SEQUENCE [LARGE SCALE GENOMIC DNA]</scope>
</reference>
<dbReference type="EMBL" id="BEYU01000063">
    <property type="protein sequence ID" value="GBG29656.1"/>
    <property type="molecule type" value="Genomic_DNA"/>
</dbReference>
<dbReference type="InterPro" id="IPR037231">
    <property type="entry name" value="NAP-like_sf"/>
</dbReference>
<feature type="compositionally biased region" description="Basic and acidic residues" evidence="3">
    <location>
        <begin position="562"/>
        <end position="572"/>
    </location>
</feature>
<dbReference type="SUPFAM" id="SSF143113">
    <property type="entry name" value="NAP-like"/>
    <property type="match status" value="1"/>
</dbReference>
<evidence type="ECO:0000256" key="2">
    <source>
        <dbReference type="RuleBase" id="RU003876"/>
    </source>
</evidence>
<feature type="compositionally biased region" description="Acidic residues" evidence="3">
    <location>
        <begin position="540"/>
        <end position="561"/>
    </location>
</feature>
<dbReference type="PANTHER" id="PTHR11875">
    <property type="entry name" value="TESTIS-SPECIFIC Y-ENCODED PROTEIN"/>
    <property type="match status" value="1"/>
</dbReference>
<feature type="region of interest" description="Disordered" evidence="3">
    <location>
        <begin position="224"/>
        <end position="272"/>
    </location>
</feature>
<proteinExistence type="inferred from homology"/>
<dbReference type="AlphaFoldDB" id="A0A2R5GFG0"/>
<feature type="compositionally biased region" description="Basic and acidic residues" evidence="3">
    <location>
        <begin position="57"/>
        <end position="74"/>
    </location>
</feature>
<feature type="compositionally biased region" description="Acidic residues" evidence="3">
    <location>
        <begin position="254"/>
        <end position="268"/>
    </location>
</feature>
<feature type="region of interest" description="Disordered" evidence="3">
    <location>
        <begin position="1"/>
        <end position="83"/>
    </location>
</feature>
<evidence type="ECO:0000256" key="1">
    <source>
        <dbReference type="ARBA" id="ARBA00009947"/>
    </source>
</evidence>
<dbReference type="Pfam" id="PF00956">
    <property type="entry name" value="NAP"/>
    <property type="match status" value="1"/>
</dbReference>
<gene>
    <name evidence="4" type="ORF">FCC1311_058772</name>
</gene>
<dbReference type="Proteomes" id="UP000241890">
    <property type="component" value="Unassembled WGS sequence"/>
</dbReference>
<feature type="region of interest" description="Disordered" evidence="3">
    <location>
        <begin position="442"/>
        <end position="476"/>
    </location>
</feature>
<sequence>MEHSSGTSTPPPAPPPSRASRASSTTLSGTSTPMRSADLGRRRSSSTGSASSVAAVHEVDEQVRGQDVQVHDDQGNAQARVGHERLVTDRGGSLQVVSLMQRLRPHAKDQELARGGPDNASGEDTDELNAQDRGIEAAAGSTRHANRAIDAVASLGLGGGGGASSPTTGLATPDNTPYYLSDDAGDSTQQRTSERPGARSSKQNMLSAVQARLRELKAQQQVTFSDHDTGGESRDGEANANNVESRRDRQAENLAEEDEEAESSDGDSESSYASVNVDKLLELHDLYLIVQDEYFAARKALERDFREKFGSIFRRRAAVISGADDPEEAIPGFWYIALSRNNVVGELFADRDVEALEALEDIRCVDVPQSNDPNASQYGFRLEFHFRENRFFENKVLHKTYRVPNMFMENSHPVLESIEGCLVVWKSDDVDLTRRRTRRGKIASSNMESDDGLDDDDDEDEDDGGGDDDLDEEEEEEESFFLFFDAPWMEHAKNLSHDAHTAAEHQILLEQVAADFRAGFEIHSKIVPEALRWFTGEAAAEDENDEDDDDDDDDDHHDDDENGSRTGRDHVRIRNSNGEDQSGGNAGGAGGVQRDADDGEQSCKQQ</sequence>
<feature type="region of interest" description="Disordered" evidence="3">
    <location>
        <begin position="161"/>
        <end position="206"/>
    </location>
</feature>
<name>A0A2R5GFG0_9STRA</name>
<feature type="compositionally biased region" description="Acidic residues" evidence="3">
    <location>
        <begin position="448"/>
        <end position="476"/>
    </location>
</feature>
<comment type="similarity">
    <text evidence="1 2">Belongs to the nucleosome assembly protein (NAP) family.</text>
</comment>
<feature type="compositionally biased region" description="Basic and acidic residues" evidence="3">
    <location>
        <begin position="225"/>
        <end position="237"/>
    </location>
</feature>
<feature type="region of interest" description="Disordered" evidence="3">
    <location>
        <begin position="106"/>
        <end position="131"/>
    </location>
</feature>
<accession>A0A2R5GFG0</accession>
<evidence type="ECO:0000313" key="5">
    <source>
        <dbReference type="Proteomes" id="UP000241890"/>
    </source>
</evidence>
<dbReference type="InterPro" id="IPR002164">
    <property type="entry name" value="NAP_family"/>
</dbReference>
<dbReference type="InParanoid" id="A0A2R5GFG0"/>
<feature type="region of interest" description="Disordered" evidence="3">
    <location>
        <begin position="540"/>
        <end position="606"/>
    </location>
</feature>
<keyword evidence="5" id="KW-1185">Reference proteome</keyword>
<feature type="compositionally biased region" description="Low complexity" evidence="3">
    <location>
        <begin position="18"/>
        <end position="33"/>
    </location>
</feature>
<evidence type="ECO:0000256" key="3">
    <source>
        <dbReference type="SAM" id="MobiDB-lite"/>
    </source>
</evidence>
<organism evidence="4 5">
    <name type="scientific">Hondaea fermentalgiana</name>
    <dbReference type="NCBI Taxonomy" id="2315210"/>
    <lineage>
        <taxon>Eukaryota</taxon>
        <taxon>Sar</taxon>
        <taxon>Stramenopiles</taxon>
        <taxon>Bigyra</taxon>
        <taxon>Labyrinthulomycetes</taxon>
        <taxon>Thraustochytrida</taxon>
        <taxon>Thraustochytriidae</taxon>
        <taxon>Hondaea</taxon>
    </lineage>
</organism>
<dbReference type="GO" id="GO:0006334">
    <property type="term" value="P:nucleosome assembly"/>
    <property type="evidence" value="ECO:0007669"/>
    <property type="project" value="InterPro"/>
</dbReference>
<dbReference type="OrthoDB" id="27325at2759"/>